<protein>
    <submittedName>
        <fullName evidence="1">Uncharacterized protein</fullName>
    </submittedName>
</protein>
<dbReference type="VEuPathDB" id="FungiDB:I7I53_08732"/>
<reference evidence="1" key="1">
    <citation type="submission" date="2021-01" db="EMBL/GenBank/DDBJ databases">
        <title>Chromosome-level genome assembly of a human fungal pathogen reveals clustering of transcriptionally co-regulated genes.</title>
        <authorList>
            <person name="Voorhies M."/>
            <person name="Cohen S."/>
            <person name="Shea T.P."/>
            <person name="Petrus S."/>
            <person name="Munoz J.F."/>
            <person name="Poplawski S."/>
            <person name="Goldman W.E."/>
            <person name="Michael T."/>
            <person name="Cuomo C.A."/>
            <person name="Sil A."/>
            <person name="Beyhan S."/>
        </authorList>
    </citation>
    <scope>NUCLEOTIDE SEQUENCE</scope>
    <source>
        <strain evidence="1">H88</strain>
    </source>
</reference>
<accession>A0A8A1LA88</accession>
<proteinExistence type="predicted"/>
<evidence type="ECO:0000313" key="2">
    <source>
        <dbReference type="Proteomes" id="UP000663419"/>
    </source>
</evidence>
<name>A0A8A1LA88_AJEC8</name>
<dbReference type="AlphaFoldDB" id="A0A8A1LA88"/>
<gene>
    <name evidence="1" type="ORF">I7I53_08732</name>
</gene>
<dbReference type="EMBL" id="CP069102">
    <property type="protein sequence ID" value="QSS48667.1"/>
    <property type="molecule type" value="Genomic_DNA"/>
</dbReference>
<organism evidence="1 2">
    <name type="scientific">Ajellomyces capsulatus (strain H88)</name>
    <name type="common">Darling's disease fungus</name>
    <name type="synonym">Histoplasma capsulatum</name>
    <dbReference type="NCBI Taxonomy" id="544711"/>
    <lineage>
        <taxon>Eukaryota</taxon>
        <taxon>Fungi</taxon>
        <taxon>Dikarya</taxon>
        <taxon>Ascomycota</taxon>
        <taxon>Pezizomycotina</taxon>
        <taxon>Eurotiomycetes</taxon>
        <taxon>Eurotiomycetidae</taxon>
        <taxon>Onygenales</taxon>
        <taxon>Ajellomycetaceae</taxon>
        <taxon>Histoplasma</taxon>
    </lineage>
</organism>
<evidence type="ECO:0000313" key="1">
    <source>
        <dbReference type="EMBL" id="QSS48667.1"/>
    </source>
</evidence>
<dbReference type="Proteomes" id="UP000663419">
    <property type="component" value="Chromosome 1"/>
</dbReference>
<sequence length="61" mass="6625">MLQQVESSVASKGLSRKLTLSKNAMLRVPANPSPLDWTECAVCTPNKQRVAAIVVVYACHI</sequence>